<dbReference type="OrthoDB" id="294295at2759"/>
<comment type="caution">
    <text evidence="4">The sequence shown here is derived from an EMBL/GenBank/DDBJ whole genome shotgun (WGS) entry which is preliminary data.</text>
</comment>
<proteinExistence type="inferred from homology"/>
<dbReference type="SUPFAM" id="SSF51735">
    <property type="entry name" value="NAD(P)-binding Rossmann-fold domains"/>
    <property type="match status" value="1"/>
</dbReference>
<dbReference type="Proteomes" id="UP000192596">
    <property type="component" value="Unassembled WGS sequence"/>
</dbReference>
<accession>A0A1V8SZB2</accession>
<dbReference type="InterPro" id="IPR051122">
    <property type="entry name" value="SDR_DHRS6-like"/>
</dbReference>
<dbReference type="PANTHER" id="PTHR43477">
    <property type="entry name" value="DIHYDROANTICAPSIN 7-DEHYDROGENASE"/>
    <property type="match status" value="1"/>
</dbReference>
<evidence type="ECO:0008006" key="6">
    <source>
        <dbReference type="Google" id="ProtNLM"/>
    </source>
</evidence>
<organism evidence="4 5">
    <name type="scientific">Cryoendolithus antarcticus</name>
    <dbReference type="NCBI Taxonomy" id="1507870"/>
    <lineage>
        <taxon>Eukaryota</taxon>
        <taxon>Fungi</taxon>
        <taxon>Dikarya</taxon>
        <taxon>Ascomycota</taxon>
        <taxon>Pezizomycotina</taxon>
        <taxon>Dothideomycetes</taxon>
        <taxon>Dothideomycetidae</taxon>
        <taxon>Cladosporiales</taxon>
        <taxon>Cladosporiaceae</taxon>
        <taxon>Cryoendolithus</taxon>
    </lineage>
</organism>
<dbReference type="PRINTS" id="PR00081">
    <property type="entry name" value="GDHRDH"/>
</dbReference>
<dbReference type="InParanoid" id="A0A1V8SZB2"/>
<dbReference type="InterPro" id="IPR057571">
    <property type="entry name" value="SDR_PhqE-like"/>
</dbReference>
<evidence type="ECO:0000256" key="3">
    <source>
        <dbReference type="ARBA" id="ARBA00023002"/>
    </source>
</evidence>
<dbReference type="AlphaFoldDB" id="A0A1V8SZB2"/>
<reference evidence="5" key="1">
    <citation type="submission" date="2017-03" db="EMBL/GenBank/DDBJ databases">
        <title>Genomes of endolithic fungi from Antarctica.</title>
        <authorList>
            <person name="Coleine C."/>
            <person name="Masonjones S."/>
            <person name="Stajich J.E."/>
        </authorList>
    </citation>
    <scope>NUCLEOTIDE SEQUENCE [LARGE SCALE GENOMIC DNA]</scope>
    <source>
        <strain evidence="5">CCFEE 5527</strain>
    </source>
</reference>
<keyword evidence="5" id="KW-1185">Reference proteome</keyword>
<evidence type="ECO:0000256" key="1">
    <source>
        <dbReference type="ARBA" id="ARBA00006484"/>
    </source>
</evidence>
<keyword evidence="3" id="KW-0560">Oxidoreductase</keyword>
<dbReference type="Gene3D" id="3.40.50.720">
    <property type="entry name" value="NAD(P)-binding Rossmann-like Domain"/>
    <property type="match status" value="1"/>
</dbReference>
<evidence type="ECO:0000256" key="2">
    <source>
        <dbReference type="ARBA" id="ARBA00022857"/>
    </source>
</evidence>
<dbReference type="CDD" id="cd05233">
    <property type="entry name" value="SDR_c"/>
    <property type="match status" value="1"/>
</dbReference>
<dbReference type="EMBL" id="NAJO01000022">
    <property type="protein sequence ID" value="OQO04410.1"/>
    <property type="molecule type" value="Genomic_DNA"/>
</dbReference>
<keyword evidence="2" id="KW-0521">NADP</keyword>
<dbReference type="STRING" id="1507870.A0A1V8SZB2"/>
<gene>
    <name evidence="4" type="ORF">B0A48_11021</name>
</gene>
<evidence type="ECO:0000313" key="5">
    <source>
        <dbReference type="Proteomes" id="UP000192596"/>
    </source>
</evidence>
<dbReference type="InterPro" id="IPR036291">
    <property type="entry name" value="NAD(P)-bd_dom_sf"/>
</dbReference>
<protein>
    <recommendedName>
        <fullName evidence="6">NAD(P)-binding protein</fullName>
    </recommendedName>
</protein>
<dbReference type="GO" id="GO:0016491">
    <property type="term" value="F:oxidoreductase activity"/>
    <property type="evidence" value="ECO:0007669"/>
    <property type="project" value="UniProtKB-KW"/>
</dbReference>
<dbReference type="InterPro" id="IPR002347">
    <property type="entry name" value="SDR_fam"/>
</dbReference>
<name>A0A1V8SZB2_9PEZI</name>
<dbReference type="PANTHER" id="PTHR43477:SF1">
    <property type="entry name" value="DIHYDROANTICAPSIN 7-DEHYDROGENASE"/>
    <property type="match status" value="1"/>
</dbReference>
<sequence>MPDQVKYNKLQGKKILIIGGSSGIGYAVAEASLEAGATVTISSSNPSRVDKAVSTLQSAYPSAKERVSGHACNLGDEASLDSNIETLLKETAKTGKLDHIIYTAGDSLASMKLDTIDMVKVKQAGMVRFFGPLFVGKHAPKYLNAGPASSYTITTGAVSEKPIPDWSVVGSYATGLQGMTRQLALDLKPIRVNLVSPGAVATELWQGFPEQMREGLYKSFAEKMTTGVVGKPEDVAESYLYLMKDYNVSGSMVSTNGGHLVM</sequence>
<comment type="similarity">
    <text evidence="1">Belongs to the short-chain dehydrogenases/reductases (SDR) family.</text>
</comment>
<dbReference type="Pfam" id="PF23441">
    <property type="entry name" value="SDR"/>
    <property type="match status" value="1"/>
</dbReference>
<evidence type="ECO:0000313" key="4">
    <source>
        <dbReference type="EMBL" id="OQO04410.1"/>
    </source>
</evidence>